<dbReference type="InterPro" id="IPR029044">
    <property type="entry name" value="Nucleotide-diphossugar_trans"/>
</dbReference>
<dbReference type="EMBL" id="AVOT02016089">
    <property type="protein sequence ID" value="MBW0500979.1"/>
    <property type="molecule type" value="Genomic_DNA"/>
</dbReference>
<dbReference type="GO" id="GO:0046354">
    <property type="term" value="P:mannan biosynthetic process"/>
    <property type="evidence" value="ECO:0007669"/>
    <property type="project" value="TreeGrafter"/>
</dbReference>
<comment type="subcellular location">
    <subcellularLocation>
        <location evidence="1">Golgi apparatus membrane</location>
        <topology evidence="1">Single-pass type II membrane protein</topology>
    </subcellularLocation>
</comment>
<evidence type="ECO:0000256" key="4">
    <source>
        <dbReference type="ARBA" id="ARBA00022692"/>
    </source>
</evidence>
<protein>
    <recommendedName>
        <fullName evidence="11">Alpha-1,3-mannosyltransferase</fullName>
    </recommendedName>
</protein>
<keyword evidence="8" id="KW-0472">Membrane</keyword>
<evidence type="ECO:0000256" key="2">
    <source>
        <dbReference type="ARBA" id="ARBA00009105"/>
    </source>
</evidence>
<name>A0A9Q3HFS7_9BASI</name>
<keyword evidence="3" id="KW-0808">Transferase</keyword>
<dbReference type="AlphaFoldDB" id="A0A9Q3HFS7"/>
<dbReference type="PANTHER" id="PTHR31646">
    <property type="entry name" value="ALPHA-1,2-MANNOSYLTRANSFERASE MNN2"/>
    <property type="match status" value="1"/>
</dbReference>
<dbReference type="InterPro" id="IPR022751">
    <property type="entry name" value="Alpha_mannosyltransferase"/>
</dbReference>
<evidence type="ECO:0000256" key="3">
    <source>
        <dbReference type="ARBA" id="ARBA00022679"/>
    </source>
</evidence>
<dbReference type="Proteomes" id="UP000765509">
    <property type="component" value="Unassembled WGS sequence"/>
</dbReference>
<evidence type="ECO:0000313" key="9">
    <source>
        <dbReference type="EMBL" id="MBW0500979.1"/>
    </source>
</evidence>
<comment type="similarity">
    <text evidence="2">Belongs to the MNN1/MNT family.</text>
</comment>
<keyword evidence="6" id="KW-1133">Transmembrane helix</keyword>
<comment type="caution">
    <text evidence="9">The sequence shown here is derived from an EMBL/GenBank/DDBJ whole genome shotgun (WGS) entry which is preliminary data.</text>
</comment>
<dbReference type="OrthoDB" id="430354at2759"/>
<evidence type="ECO:0008006" key="11">
    <source>
        <dbReference type="Google" id="ProtNLM"/>
    </source>
</evidence>
<keyword evidence="4" id="KW-0812">Transmembrane</keyword>
<evidence type="ECO:0000256" key="5">
    <source>
        <dbReference type="ARBA" id="ARBA00022968"/>
    </source>
</evidence>
<evidence type="ECO:0000256" key="1">
    <source>
        <dbReference type="ARBA" id="ARBA00004323"/>
    </source>
</evidence>
<dbReference type="SUPFAM" id="SSF53448">
    <property type="entry name" value="Nucleotide-diphospho-sugar transferases"/>
    <property type="match status" value="1"/>
</dbReference>
<dbReference type="GO" id="GO:0000139">
    <property type="term" value="C:Golgi membrane"/>
    <property type="evidence" value="ECO:0007669"/>
    <property type="project" value="UniProtKB-SubCell"/>
</dbReference>
<evidence type="ECO:0000313" key="10">
    <source>
        <dbReference type="Proteomes" id="UP000765509"/>
    </source>
</evidence>
<reference evidence="9" key="1">
    <citation type="submission" date="2021-03" db="EMBL/GenBank/DDBJ databases">
        <title>Draft genome sequence of rust myrtle Austropuccinia psidii MF-1, a brazilian biotype.</title>
        <authorList>
            <person name="Quecine M.C."/>
            <person name="Pachon D.M.R."/>
            <person name="Bonatelli M.L."/>
            <person name="Correr F.H."/>
            <person name="Franceschini L.M."/>
            <person name="Leite T.F."/>
            <person name="Margarido G.R.A."/>
            <person name="Almeida C.A."/>
            <person name="Ferrarezi J.A."/>
            <person name="Labate C.A."/>
        </authorList>
    </citation>
    <scope>NUCLEOTIDE SEQUENCE</scope>
    <source>
        <strain evidence="9">MF-1</strain>
    </source>
</reference>
<dbReference type="PANTHER" id="PTHR31646:SF1">
    <property type="entry name" value="ALPHA-1,2-MANNOSYLTRANSFERASE MNN2"/>
    <property type="match status" value="1"/>
</dbReference>
<sequence length="695" mass="79543">MSKLRQPGLLSSDIFSRACIVWSGGPAPAERLEEFMSQKRFQDEILKISEEYFEAVASDWCLFNGRHHTSPWLGYKTSRKLPKAPVIAAFLVFSGVDETMTQAFFFGRSSLSQLSKAKKILIAVIISSFLAFYNLLGPSSKPILNEKASHQLKGLSFYSRVWRKALTSPFKSTASYFNNHVEDEVKKQLLQSINLTSVHHIQSWPSPTLPLEINASLDDRLNDWASAPLPEPAEWVKFNLKTCSDHRVGKNANYDLLKRAHLFWSTITSDHIRDKRKELINYLKLVQRIGLLDQDYFGKGKGIVFTAGNVDTFARVLLTTRMLRENLNCHLPIEIFSFPDEKPDQDTKAQLTRLNAKFLTVNWAQKDLQRSKNFQIKASALVYCSFREPLYLDSDNLPAVLEPGVIESLWQSKGYQKLGALFWPDYWKTHADVPIWLLIGTQCRDEWEQEAGQILIDKSKHLDALLLAEYMLKDWRYWFQISDGDKDIFRYAMLALRKRWALPGRYLGAAGLSWNTLTGYCGHTMLQHDPIGRPLFVHMNLLKQIPSGVNRGETFKRTRTVNVQLIGNEKEIDYGVEADMLANADDQGQAIMDAPAPVRRRAALERGLRPFLHGGGNSAICVDIEWQNPGLKSMTKIPEKNNQDEKLKKADDDLRQNIIEWHDPTELVLWNNDNRLKSFEDYYYDMGGRTNAAGF</sequence>
<evidence type="ECO:0000256" key="6">
    <source>
        <dbReference type="ARBA" id="ARBA00022989"/>
    </source>
</evidence>
<accession>A0A9Q3HFS7</accession>
<keyword evidence="10" id="KW-1185">Reference proteome</keyword>
<gene>
    <name evidence="9" type="ORF">O181_040694</name>
</gene>
<keyword evidence="5" id="KW-0735">Signal-anchor</keyword>
<proteinExistence type="inferred from homology"/>
<organism evidence="9 10">
    <name type="scientific">Austropuccinia psidii MF-1</name>
    <dbReference type="NCBI Taxonomy" id="1389203"/>
    <lineage>
        <taxon>Eukaryota</taxon>
        <taxon>Fungi</taxon>
        <taxon>Dikarya</taxon>
        <taxon>Basidiomycota</taxon>
        <taxon>Pucciniomycotina</taxon>
        <taxon>Pucciniomycetes</taxon>
        <taxon>Pucciniales</taxon>
        <taxon>Sphaerophragmiaceae</taxon>
        <taxon>Austropuccinia</taxon>
    </lineage>
</organism>
<evidence type="ECO:0000256" key="8">
    <source>
        <dbReference type="ARBA" id="ARBA00023136"/>
    </source>
</evidence>
<keyword evidence="7" id="KW-0333">Golgi apparatus</keyword>
<evidence type="ECO:0000256" key="7">
    <source>
        <dbReference type="ARBA" id="ARBA00023034"/>
    </source>
</evidence>
<dbReference type="Pfam" id="PF11051">
    <property type="entry name" value="Mannosyl_trans3"/>
    <property type="match status" value="2"/>
</dbReference>
<dbReference type="GO" id="GO:0000026">
    <property type="term" value="F:alpha-1,2-mannosyltransferase activity"/>
    <property type="evidence" value="ECO:0007669"/>
    <property type="project" value="TreeGrafter"/>
</dbReference>